<dbReference type="Gene3D" id="3.40.50.620">
    <property type="entry name" value="HUPs"/>
    <property type="match status" value="1"/>
</dbReference>
<dbReference type="InterPro" id="IPR005101">
    <property type="entry name" value="Cryptochr/Photolyase_FAD-bd"/>
</dbReference>
<gene>
    <name evidence="3" type="ORF">SAMN05444148_2694</name>
</gene>
<dbReference type="InterPro" id="IPR036134">
    <property type="entry name" value="Crypto/Photolyase_FAD-like_sf"/>
</dbReference>
<dbReference type="Pfam" id="PF04244">
    <property type="entry name" value="DPRP"/>
    <property type="match status" value="1"/>
</dbReference>
<feature type="region of interest" description="Disordered" evidence="1">
    <location>
        <begin position="180"/>
        <end position="207"/>
    </location>
</feature>
<dbReference type="Proteomes" id="UP000184522">
    <property type="component" value="Unassembled WGS sequence"/>
</dbReference>
<evidence type="ECO:0000313" key="3">
    <source>
        <dbReference type="EMBL" id="SHH69396.1"/>
    </source>
</evidence>
<accession>A0A1M5V2J6</accession>
<sequence>MTFQIKESKKFMKKIQIIFPHQLFKTSEVLDQVDAVYLLEEYLFFNQYKFHKQKIAFHRASMKAYADYLESKDIEVNYINATDKLSDIRELLPHLKDEGFESVHIIDPTDNWLEKHIKESSDDLDIVWYDNPLFINKKDDLLSSFFKPSKKKFFQTSFYKNERKDRNILMNGDEPKGDKWTFDGENRKKYPKDKTPPSIQFPDKTKHHKEAEDYVKNNFSKNYGELNDYIVYPINFESAEAWLQQFFEQRFHEFGAYEDAIVKEEHFLNHSLLSPLINVGLLNPKDVIDKALDYAEENDVPINSTEGFVRQILGWREFIRGVYEAKGTEERTKNFWGFKRKIPASFYDGTTGIQPVDDVIKKVNKTAYAHHIERLMVLGNFMVLCEFDPDEVYQWFMELFIDAYDWVMVPNVYGMSLYADGGLMSTKPYISSSNYIKKMSNYGKADWETTWDGLFWTFMDKHRDFFSGNPRLGMLLGNLDRMNKETLEGHFDAAEKFFETLDNA</sequence>
<protein>
    <submittedName>
        <fullName evidence="3">Deoxyribodipyrimidine photolyase-related protein</fullName>
    </submittedName>
</protein>
<dbReference type="PANTHER" id="PTHR38657">
    <property type="entry name" value="SLR1343 PROTEIN"/>
    <property type="match status" value="1"/>
</dbReference>
<dbReference type="Gene3D" id="1.25.40.80">
    <property type="match status" value="1"/>
</dbReference>
<dbReference type="InterPro" id="IPR007357">
    <property type="entry name" value="PhrB-like"/>
</dbReference>
<feature type="compositionally biased region" description="Basic and acidic residues" evidence="1">
    <location>
        <begin position="180"/>
        <end position="195"/>
    </location>
</feature>
<dbReference type="Pfam" id="PF03441">
    <property type="entry name" value="FAD_binding_7"/>
    <property type="match status" value="1"/>
</dbReference>
<dbReference type="InterPro" id="IPR014729">
    <property type="entry name" value="Rossmann-like_a/b/a_fold"/>
</dbReference>
<dbReference type="GO" id="GO:0016829">
    <property type="term" value="F:lyase activity"/>
    <property type="evidence" value="ECO:0007669"/>
    <property type="project" value="UniProtKB-KW"/>
</dbReference>
<dbReference type="SUPFAM" id="SSF48173">
    <property type="entry name" value="Cryptochrome/photolyase FAD-binding domain"/>
    <property type="match status" value="1"/>
</dbReference>
<evidence type="ECO:0000256" key="1">
    <source>
        <dbReference type="SAM" id="MobiDB-lite"/>
    </source>
</evidence>
<dbReference type="STRING" id="1089305.SAMN05444148_2694"/>
<keyword evidence="4" id="KW-1185">Reference proteome</keyword>
<feature type="domain" description="Cryptochrome/DNA photolyase FAD-binding" evidence="2">
    <location>
        <begin position="313"/>
        <end position="435"/>
    </location>
</feature>
<proteinExistence type="predicted"/>
<evidence type="ECO:0000313" key="4">
    <source>
        <dbReference type="Proteomes" id="UP000184522"/>
    </source>
</evidence>
<dbReference type="Gene3D" id="1.10.579.10">
    <property type="entry name" value="DNA Cyclobutane Dipyrimidine Photolyase, subunit A, domain 3"/>
    <property type="match status" value="1"/>
</dbReference>
<dbReference type="AlphaFoldDB" id="A0A1M5V2J6"/>
<dbReference type="InterPro" id="IPR052551">
    <property type="entry name" value="UV-DNA_repair_photolyase"/>
</dbReference>
<dbReference type="Gene3D" id="1.10.10.1710">
    <property type="entry name" value="Deoxyribodipyrimidine photolyase-related"/>
    <property type="match status" value="1"/>
</dbReference>
<dbReference type="EMBL" id="FQWS01000002">
    <property type="protein sequence ID" value="SHH69396.1"/>
    <property type="molecule type" value="Genomic_DNA"/>
</dbReference>
<dbReference type="PANTHER" id="PTHR38657:SF1">
    <property type="entry name" value="SLR1343 PROTEIN"/>
    <property type="match status" value="1"/>
</dbReference>
<name>A0A1M5V2J6_9FLAO</name>
<organism evidence="3 4">
    <name type="scientific">Winogradskyella jejuensis</name>
    <dbReference type="NCBI Taxonomy" id="1089305"/>
    <lineage>
        <taxon>Bacteria</taxon>
        <taxon>Pseudomonadati</taxon>
        <taxon>Bacteroidota</taxon>
        <taxon>Flavobacteriia</taxon>
        <taxon>Flavobacteriales</taxon>
        <taxon>Flavobacteriaceae</taxon>
        <taxon>Winogradskyella</taxon>
    </lineage>
</organism>
<evidence type="ECO:0000259" key="2">
    <source>
        <dbReference type="Pfam" id="PF03441"/>
    </source>
</evidence>
<keyword evidence="3" id="KW-0456">Lyase</keyword>
<reference evidence="4" key="1">
    <citation type="submission" date="2016-11" db="EMBL/GenBank/DDBJ databases">
        <authorList>
            <person name="Varghese N."/>
            <person name="Submissions S."/>
        </authorList>
    </citation>
    <scope>NUCLEOTIDE SEQUENCE [LARGE SCALE GENOMIC DNA]</scope>
    <source>
        <strain evidence="4">DSM 25330</strain>
    </source>
</reference>